<dbReference type="AlphaFoldDB" id="A0A5B0NC15"/>
<evidence type="ECO:0000256" key="1">
    <source>
        <dbReference type="ARBA" id="ARBA00004123"/>
    </source>
</evidence>
<feature type="transmembrane region" description="Helical" evidence="6">
    <location>
        <begin position="697"/>
        <end position="716"/>
    </location>
</feature>
<dbReference type="Proteomes" id="UP000325313">
    <property type="component" value="Unassembled WGS sequence"/>
</dbReference>
<evidence type="ECO:0000256" key="6">
    <source>
        <dbReference type="SAM" id="Phobius"/>
    </source>
</evidence>
<dbReference type="GO" id="GO:0010792">
    <property type="term" value="P:DNA double-strand break processing involved in repair via single-strand annealing"/>
    <property type="evidence" value="ECO:0007669"/>
    <property type="project" value="TreeGrafter"/>
</dbReference>
<dbReference type="OrthoDB" id="5801062at2759"/>
<accession>A0A5B0NC15</accession>
<dbReference type="Proteomes" id="UP000324748">
    <property type="component" value="Unassembled WGS sequence"/>
</dbReference>
<evidence type="ECO:0000259" key="7">
    <source>
        <dbReference type="Pfam" id="PF08573"/>
    </source>
</evidence>
<evidence type="ECO:0000313" key="11">
    <source>
        <dbReference type="Proteomes" id="UP000325313"/>
    </source>
</evidence>
<keyword evidence="2" id="KW-0227">DNA damage</keyword>
<keyword evidence="4" id="KW-0175">Coiled coil</keyword>
<keyword evidence="6" id="KW-1133">Transmembrane helix</keyword>
<evidence type="ECO:0000313" key="9">
    <source>
        <dbReference type="EMBL" id="KAA1086326.1"/>
    </source>
</evidence>
<feature type="compositionally biased region" description="Basic and acidic residues" evidence="5">
    <location>
        <begin position="383"/>
        <end position="394"/>
    </location>
</feature>
<dbReference type="PANTHER" id="PTHR15107">
    <property type="entry name" value="RETINOBLASTOMA BINDING PROTEIN 8"/>
    <property type="match status" value="1"/>
</dbReference>
<sequence length="770" mass="87039">MDKNPTDDLQERLGFKDLQAAQDWLANNPRGRLVGVLDASQVVEHCQSHACLAERRSLKAQVASLSEKIQSSSPTNPSNDRTDTVPSIVPNIASPNTSSDSLLRSTNHELKTKCDNLVERLRTEREQFEKERQAWTAFKRDYATIVACKIIEEQHKQASASHQIPPEPTTNKDPLSTKGESATTSVARKSSDLAGQEESKKEVEPKDVSWRMPNTKRPSELEGDTRSSKSPMRVRSALKVIKSPSPRKSPSSKPSPRKDVPSHRVTPRLPDHLKRKPQLTTPQSARQSRASGSARSGLPTPQWIRYSDRKARHHKQIWNDDPSKEQPDNPVTDTPFTSKKRDARSLITEQDVFLAPKKLVETQSKKENPGEKNGDPSTTKEALPPKKDSSMKNDLMVKKDFAIKKDLPAKKDFAIKKDLPAKKKDCASVAPVTAERYEELSTTEEEPECESREIVKPKKKKEEEEDDRKEADREGSRGMSKGKGRRESAQIRSSPPSSESMADEDSRLSGPEDFPGQRYMRLVHKKRQKALAKRVGRRSSSSSHSHSRNSVLPQQEPAGRQNLNLLDTFQIDPNNNFGVSHVFDEVARGKQVRKQMHARGCECCDGYYQQAAKDLNDRSDHPVDPATSVSRHQHEISRHRHFNPPPLTPPGYWQMGFPDTQRVQEINQLAEANKIAKFQNIELQARYNQSFFLSIPLLHRLSLMGWYLSSLIFFFVGMGLDRISINSLESSGFGLRCFTYMHVDILYLLSISLFLWTYSTPFTILSLSKS</sequence>
<evidence type="ECO:0000313" key="10">
    <source>
        <dbReference type="Proteomes" id="UP000324748"/>
    </source>
</evidence>
<organism evidence="9 11">
    <name type="scientific">Puccinia graminis f. sp. tritici</name>
    <dbReference type="NCBI Taxonomy" id="56615"/>
    <lineage>
        <taxon>Eukaryota</taxon>
        <taxon>Fungi</taxon>
        <taxon>Dikarya</taxon>
        <taxon>Basidiomycota</taxon>
        <taxon>Pucciniomycotina</taxon>
        <taxon>Pucciniomycetes</taxon>
        <taxon>Pucciniales</taxon>
        <taxon>Pucciniaceae</taxon>
        <taxon>Puccinia</taxon>
    </lineage>
</organism>
<feature type="region of interest" description="Disordered" evidence="5">
    <location>
        <begin position="407"/>
        <end position="558"/>
    </location>
</feature>
<feature type="transmembrane region" description="Helical" evidence="6">
    <location>
        <begin position="737"/>
        <end position="758"/>
    </location>
</feature>
<feature type="compositionally biased region" description="Basic and acidic residues" evidence="5">
    <location>
        <begin position="358"/>
        <end position="374"/>
    </location>
</feature>
<dbReference type="Pfam" id="PF08573">
    <property type="entry name" value="SAE2"/>
    <property type="match status" value="1"/>
</dbReference>
<feature type="coiled-coil region" evidence="4">
    <location>
        <begin position="107"/>
        <end position="134"/>
    </location>
</feature>
<feature type="compositionally biased region" description="Basic and acidic residues" evidence="5">
    <location>
        <begin position="449"/>
        <end position="476"/>
    </location>
</feature>
<feature type="compositionally biased region" description="Basic and acidic residues" evidence="5">
    <location>
        <begin position="317"/>
        <end position="327"/>
    </location>
</feature>
<comment type="caution">
    <text evidence="9">The sequence shown here is derived from an EMBL/GenBank/DDBJ whole genome shotgun (WGS) entry which is preliminary data.</text>
</comment>
<evidence type="ECO:0000256" key="3">
    <source>
        <dbReference type="ARBA" id="ARBA00023242"/>
    </source>
</evidence>
<gene>
    <name evidence="8" type="ORF">PGT21_031917</name>
    <name evidence="9" type="ORF">PGTUg99_012359</name>
</gene>
<reference evidence="10 11" key="1">
    <citation type="submission" date="2019-05" db="EMBL/GenBank/DDBJ databases">
        <title>Emergence of the Ug99 lineage of the wheat stem rust pathogen through somatic hybridization.</title>
        <authorList>
            <person name="Li F."/>
            <person name="Upadhyaya N.M."/>
            <person name="Sperschneider J."/>
            <person name="Matny O."/>
            <person name="Nguyen-Phuc H."/>
            <person name="Mago R."/>
            <person name="Raley C."/>
            <person name="Miller M.E."/>
            <person name="Silverstein K.A.T."/>
            <person name="Henningsen E."/>
            <person name="Hirsch C.D."/>
            <person name="Visser B."/>
            <person name="Pretorius Z.A."/>
            <person name="Steffenson B.J."/>
            <person name="Schwessinger B."/>
            <person name="Dodds P.N."/>
            <person name="Figueroa M."/>
        </authorList>
    </citation>
    <scope>NUCLEOTIDE SEQUENCE [LARGE SCALE GENOMIC DNA]</scope>
    <source>
        <strain evidence="8">21-0</strain>
        <strain evidence="9 11">Ug99</strain>
    </source>
</reference>
<feature type="compositionally biased region" description="Polar residues" evidence="5">
    <location>
        <begin position="169"/>
        <end position="188"/>
    </location>
</feature>
<dbReference type="PANTHER" id="PTHR15107:SF0">
    <property type="entry name" value="DNA ENDONUCLEASE ACTIVATOR CTP1 C-TERMINAL DOMAIN-CONTAINING PROTEIN"/>
    <property type="match status" value="1"/>
</dbReference>
<proteinExistence type="predicted"/>
<dbReference type="GO" id="GO:0005634">
    <property type="term" value="C:nucleus"/>
    <property type="evidence" value="ECO:0007669"/>
    <property type="project" value="UniProtKB-SubCell"/>
</dbReference>
<dbReference type="GO" id="GO:0003684">
    <property type="term" value="F:damaged DNA binding"/>
    <property type="evidence" value="ECO:0007669"/>
    <property type="project" value="TreeGrafter"/>
</dbReference>
<keyword evidence="10" id="KW-1185">Reference proteome</keyword>
<keyword evidence="3" id="KW-0539">Nucleus</keyword>
<evidence type="ECO:0000256" key="2">
    <source>
        <dbReference type="ARBA" id="ARBA00022763"/>
    </source>
</evidence>
<feature type="region of interest" description="Disordered" evidence="5">
    <location>
        <begin position="157"/>
        <end position="394"/>
    </location>
</feature>
<dbReference type="InterPro" id="IPR033316">
    <property type="entry name" value="RBBP8-like"/>
</dbReference>
<feature type="compositionally biased region" description="Low complexity" evidence="5">
    <location>
        <begin position="242"/>
        <end position="254"/>
    </location>
</feature>
<evidence type="ECO:0000256" key="5">
    <source>
        <dbReference type="SAM" id="MobiDB-lite"/>
    </source>
</evidence>
<feature type="compositionally biased region" description="Basic and acidic residues" evidence="5">
    <location>
        <begin position="197"/>
        <end position="209"/>
    </location>
</feature>
<feature type="compositionally biased region" description="Basic and acidic residues" evidence="5">
    <location>
        <begin position="407"/>
        <end position="426"/>
    </location>
</feature>
<feature type="compositionally biased region" description="Low complexity" evidence="5">
    <location>
        <begin position="538"/>
        <end position="550"/>
    </location>
</feature>
<protein>
    <recommendedName>
        <fullName evidence="7">DNA endonuclease activator Ctp1 C-terminal domain-containing protein</fullName>
    </recommendedName>
</protein>
<dbReference type="EMBL" id="VDEP01000411">
    <property type="protein sequence ID" value="KAA1086326.1"/>
    <property type="molecule type" value="Genomic_DNA"/>
</dbReference>
<dbReference type="InterPro" id="IPR013882">
    <property type="entry name" value="Ctp1_C"/>
</dbReference>
<comment type="subcellular location">
    <subcellularLocation>
        <location evidence="1">Nucleus</location>
    </subcellularLocation>
</comment>
<feature type="compositionally biased region" description="Low complexity" evidence="5">
    <location>
        <begin position="283"/>
        <end position="297"/>
    </location>
</feature>
<evidence type="ECO:0000313" key="8">
    <source>
        <dbReference type="EMBL" id="KAA1072290.1"/>
    </source>
</evidence>
<evidence type="ECO:0000256" key="4">
    <source>
        <dbReference type="SAM" id="Coils"/>
    </source>
</evidence>
<keyword evidence="6" id="KW-0472">Membrane</keyword>
<keyword evidence="6" id="KW-0812">Transmembrane</keyword>
<feature type="compositionally biased region" description="Polar residues" evidence="5">
    <location>
        <begin position="490"/>
        <end position="500"/>
    </location>
</feature>
<dbReference type="EMBL" id="VSWC01000170">
    <property type="protein sequence ID" value="KAA1072290.1"/>
    <property type="molecule type" value="Genomic_DNA"/>
</dbReference>
<feature type="region of interest" description="Disordered" evidence="5">
    <location>
        <begin position="618"/>
        <end position="643"/>
    </location>
</feature>
<feature type="compositionally biased region" description="Basic and acidic residues" evidence="5">
    <location>
        <begin position="217"/>
        <end position="227"/>
    </location>
</feature>
<feature type="domain" description="DNA endonuclease activator Ctp1 C-terminal" evidence="7">
    <location>
        <begin position="627"/>
        <end position="661"/>
    </location>
</feature>
<name>A0A5B0NC15_PUCGR</name>
<feature type="compositionally biased region" description="Basic residues" evidence="5">
    <location>
        <begin position="521"/>
        <end position="537"/>
    </location>
</feature>